<dbReference type="InterPro" id="IPR018004">
    <property type="entry name" value="KilA/APSES_HTH"/>
</dbReference>
<dbReference type="Pfam" id="PF04383">
    <property type="entry name" value="KilA-N"/>
    <property type="match status" value="1"/>
</dbReference>
<evidence type="ECO:0000259" key="1">
    <source>
        <dbReference type="SMART" id="SM01252"/>
    </source>
</evidence>
<accession>A0A644Z0K1</accession>
<evidence type="ECO:0000313" key="2">
    <source>
        <dbReference type="EMBL" id="MPM34262.1"/>
    </source>
</evidence>
<dbReference type="EMBL" id="VSSQ01006920">
    <property type="protein sequence ID" value="MPM34262.1"/>
    <property type="molecule type" value="Genomic_DNA"/>
</dbReference>
<protein>
    <recommendedName>
        <fullName evidence="1">KilA/APSES-type HTH DNA-binding domain-containing protein</fullName>
    </recommendedName>
</protein>
<feature type="domain" description="KilA/APSES-type HTH DNA-binding" evidence="1">
    <location>
        <begin position="106"/>
        <end position="217"/>
    </location>
</feature>
<gene>
    <name evidence="2" type="ORF">SDC9_80844</name>
</gene>
<comment type="caution">
    <text evidence="2">The sequence shown here is derived from an EMBL/GenBank/DDBJ whole genome shotgun (WGS) entry which is preliminary data.</text>
</comment>
<proteinExistence type="predicted"/>
<dbReference type="SMART" id="SM01252">
    <property type="entry name" value="KilA-N"/>
    <property type="match status" value="1"/>
</dbReference>
<organism evidence="2">
    <name type="scientific">bioreactor metagenome</name>
    <dbReference type="NCBI Taxonomy" id="1076179"/>
    <lineage>
        <taxon>unclassified sequences</taxon>
        <taxon>metagenomes</taxon>
        <taxon>ecological metagenomes</taxon>
    </lineage>
</organism>
<dbReference type="AlphaFoldDB" id="A0A644Z0K1"/>
<sequence>MTKVQKKLPSHNIGFAKAGAKFPGVEDFRTLSRKKTFSFFIFCKFEKRKWFLLEFVFIESFKFLSPAFAKPLTVSGHCKTRTDSVSNTQKTNFMAKGRILQVKAFEITVISQLNTDYISLTNMAVTFREGSKKTGKWITNNNNIEYLGVWGKINNPDFNYPEFGVTGQEAGTSRFIMSAGQWIDRTKAVGMLVKAGRYGTRKVAITQMKSLLASNTMKKLR</sequence>
<name>A0A644Z0K1_9ZZZZ</name>
<reference evidence="2" key="1">
    <citation type="submission" date="2019-08" db="EMBL/GenBank/DDBJ databases">
        <authorList>
            <person name="Kucharzyk K."/>
            <person name="Murdoch R.W."/>
            <person name="Higgins S."/>
            <person name="Loffler F."/>
        </authorList>
    </citation>
    <scope>NUCLEOTIDE SEQUENCE</scope>
</reference>